<gene>
    <name evidence="1" type="ORF">WDU93_05950</name>
</gene>
<dbReference type="Proteomes" id="UP001366085">
    <property type="component" value="Unassembled WGS sequence"/>
</dbReference>
<evidence type="ECO:0000313" key="2">
    <source>
        <dbReference type="Proteomes" id="UP001366085"/>
    </source>
</evidence>
<accession>A0ABU8LK67</accession>
<proteinExistence type="predicted"/>
<name>A0ABU8LK67_9MICO</name>
<dbReference type="EMBL" id="JBBDGN010000004">
    <property type="protein sequence ID" value="MEJ1091234.1"/>
    <property type="molecule type" value="Genomic_DNA"/>
</dbReference>
<evidence type="ECO:0000313" key="1">
    <source>
        <dbReference type="EMBL" id="MEJ1091234.1"/>
    </source>
</evidence>
<dbReference type="Pfam" id="PF20120">
    <property type="entry name" value="DUF6510"/>
    <property type="match status" value="1"/>
</dbReference>
<dbReference type="RefSeq" id="WP_131941901.1">
    <property type="nucleotide sequence ID" value="NZ_JBBDGN010000004.1"/>
</dbReference>
<reference evidence="1 2" key="1">
    <citation type="submission" date="2024-02" db="EMBL/GenBank/DDBJ databases">
        <authorList>
            <person name="Saticioglu I.B."/>
        </authorList>
    </citation>
    <scope>NUCLEOTIDE SEQUENCE [LARGE SCALE GENOMIC DNA]</scope>
    <source>
        <strain evidence="1 2">Mu-43</strain>
    </source>
</reference>
<sequence>MTSHLDGNILSGTLAEFLVPDATMIEGRCGGCGHIAPLGESVVYPDAPGLVVRCNTCSHVLATIIDAGERLFLSFAGLTAFAMKRDQVEEPVSVA</sequence>
<organism evidence="1 2">
    <name type="scientific">Microbacterium istanbulense</name>
    <dbReference type="NCBI Taxonomy" id="3122049"/>
    <lineage>
        <taxon>Bacteria</taxon>
        <taxon>Bacillati</taxon>
        <taxon>Actinomycetota</taxon>
        <taxon>Actinomycetes</taxon>
        <taxon>Micrococcales</taxon>
        <taxon>Microbacteriaceae</taxon>
        <taxon>Microbacterium</taxon>
    </lineage>
</organism>
<keyword evidence="2" id="KW-1185">Reference proteome</keyword>
<dbReference type="InterPro" id="IPR045423">
    <property type="entry name" value="DUF6510"/>
</dbReference>
<comment type="caution">
    <text evidence="1">The sequence shown here is derived from an EMBL/GenBank/DDBJ whole genome shotgun (WGS) entry which is preliminary data.</text>
</comment>
<protein>
    <submittedName>
        <fullName evidence="1">DUF6510 family protein</fullName>
    </submittedName>
</protein>